<comment type="caution">
    <text evidence="1">The sequence shown here is derived from an EMBL/GenBank/DDBJ whole genome shotgun (WGS) entry which is preliminary data.</text>
</comment>
<dbReference type="VEuPathDB" id="FungiDB:C8Q69DRAFT_101712"/>
<dbReference type="Proteomes" id="UP000283841">
    <property type="component" value="Unassembled WGS sequence"/>
</dbReference>
<dbReference type="OrthoDB" id="4525044at2759"/>
<proteinExistence type="predicted"/>
<dbReference type="AlphaFoldDB" id="A0A443HJM6"/>
<reference evidence="1 2" key="1">
    <citation type="journal article" date="2018" name="Front. Microbiol.">
        <title>Genomic and genetic insights into a cosmopolitan fungus, Paecilomyces variotii (Eurotiales).</title>
        <authorList>
            <person name="Urquhart A.S."/>
            <person name="Mondo S.J."/>
            <person name="Makela M.R."/>
            <person name="Hane J.K."/>
            <person name="Wiebenga A."/>
            <person name="He G."/>
            <person name="Mihaltcheva S."/>
            <person name="Pangilinan J."/>
            <person name="Lipzen A."/>
            <person name="Barry K."/>
            <person name="de Vries R.P."/>
            <person name="Grigoriev I.V."/>
            <person name="Idnurm A."/>
        </authorList>
    </citation>
    <scope>NUCLEOTIDE SEQUENCE [LARGE SCALE GENOMIC DNA]</scope>
    <source>
        <strain evidence="1 2">CBS 101075</strain>
    </source>
</reference>
<dbReference type="GeneID" id="39594294"/>
<sequence length="125" mass="14222">MESGWSESLSRFWDDMNLWLIGSQGHVKATIILNWQLVANINTVRGHVELYTLDRNRMPHLQQNIIVFPAPPAQAAAQQLVLTREEIFGGHVFQGQDPNDQFVFSIDLLREKATDALRLMNLVPA</sequence>
<accession>A0A443HJM6</accession>
<protein>
    <submittedName>
        <fullName evidence="1">Uncharacterized protein</fullName>
    </submittedName>
</protein>
<gene>
    <name evidence="1" type="ORF">C8Q69DRAFT_101712</name>
</gene>
<evidence type="ECO:0000313" key="1">
    <source>
        <dbReference type="EMBL" id="RWQ92043.1"/>
    </source>
</evidence>
<dbReference type="RefSeq" id="XP_028481688.1">
    <property type="nucleotide sequence ID" value="XM_028625017.1"/>
</dbReference>
<name>A0A443HJM6_BYSSP</name>
<dbReference type="STRING" id="264951.A0A443HJM6"/>
<evidence type="ECO:0000313" key="2">
    <source>
        <dbReference type="Proteomes" id="UP000283841"/>
    </source>
</evidence>
<dbReference type="EMBL" id="RCNU01000014">
    <property type="protein sequence ID" value="RWQ92043.1"/>
    <property type="molecule type" value="Genomic_DNA"/>
</dbReference>
<keyword evidence="2" id="KW-1185">Reference proteome</keyword>
<organism evidence="1 2">
    <name type="scientific">Byssochlamys spectabilis</name>
    <name type="common">Paecilomyces variotii</name>
    <dbReference type="NCBI Taxonomy" id="264951"/>
    <lineage>
        <taxon>Eukaryota</taxon>
        <taxon>Fungi</taxon>
        <taxon>Dikarya</taxon>
        <taxon>Ascomycota</taxon>
        <taxon>Pezizomycotina</taxon>
        <taxon>Eurotiomycetes</taxon>
        <taxon>Eurotiomycetidae</taxon>
        <taxon>Eurotiales</taxon>
        <taxon>Thermoascaceae</taxon>
        <taxon>Paecilomyces</taxon>
    </lineage>
</organism>